<reference evidence="1 2" key="1">
    <citation type="journal article" date="2015" name="PLoS Pathog.">
        <title>Evolution of genome size and complexity in the rhabdoviridae.</title>
        <authorList>
            <person name="Walker P.J."/>
            <person name="Firth C."/>
            <person name="Widen S.G."/>
            <person name="Blasdell K.R."/>
            <person name="Guzman H."/>
            <person name="Wood T.G."/>
            <person name="Paradkar P.N."/>
            <person name="Holmes E.C."/>
            <person name="Tesh R.B."/>
            <person name="Vasilakis N."/>
        </authorList>
    </citation>
    <scope>NUCLEOTIDE SEQUENCE [LARGE SCALE GENOMIC DNA]</scope>
    <source>
        <strain evidence="1">SAAr1995</strain>
    </source>
</reference>
<keyword evidence="2" id="KW-1185">Reference proteome</keyword>
<organism evidence="1 2">
    <name type="scientific">Mossuril virus</name>
    <dbReference type="NCBI Taxonomy" id="200404"/>
    <lineage>
        <taxon>Viruses</taxon>
        <taxon>Riboviria</taxon>
        <taxon>Orthornavirae</taxon>
        <taxon>Negarnaviricota</taxon>
        <taxon>Haploviricotina</taxon>
        <taxon>Monjiviricetes</taxon>
        <taxon>Mononegavirales</taxon>
        <taxon>Rhabdoviridae</taxon>
        <taxon>Alpharhabdovirinae</taxon>
        <taxon>Hapavirus</taxon>
        <taxon>Hapavirus mossuril</taxon>
    </lineage>
</organism>
<dbReference type="Proteomes" id="UP000130696">
    <property type="component" value="Segment"/>
</dbReference>
<accession>A0A0D3R176</accession>
<dbReference type="GeneID" id="37616293"/>
<dbReference type="KEGG" id="vg:37616293"/>
<name>A0A0D3R176_9RHAB</name>
<protein>
    <submittedName>
        <fullName evidence="1">Phosphoprotein</fullName>
    </submittedName>
</protein>
<dbReference type="OrthoDB" id="24643at10239"/>
<dbReference type="RefSeq" id="YP_009505462.1">
    <property type="nucleotide sequence ID" value="NC_038275.1"/>
</dbReference>
<evidence type="ECO:0000313" key="1">
    <source>
        <dbReference type="EMBL" id="AJR28356.1"/>
    </source>
</evidence>
<sequence length="257" mass="28626">MDNFDKRKKLAKTINWDDFSKSLNSAVDDDLEDDPISSLPEVKLPTNAVDDWADHILNPKEDLEDPQEGSSIDPLATVIHEIRVPKHLTAEEENALIEDIETLLLLTDNRLIGNMTEKSKFKKVIQIVTPSGLNPNFYLPREKLREIVKPKVPPKPPVKLDIEGPRSTEGFTAPAVVQEPPPNKEGPLFQVISDLEQGLTVRKISGGTVKLTIKSLGLDIGSLDLNKIYPDKKAAYKAILKRSAKRQMISSTCVCPY</sequence>
<evidence type="ECO:0000313" key="2">
    <source>
        <dbReference type="Proteomes" id="UP000130696"/>
    </source>
</evidence>
<dbReference type="EMBL" id="KM204993">
    <property type="protein sequence ID" value="AJR28356.1"/>
    <property type="molecule type" value="Viral_cRNA"/>
</dbReference>
<proteinExistence type="predicted"/>